<comment type="caution">
    <text evidence="1">The sequence shown here is derived from an EMBL/GenBank/DDBJ whole genome shotgun (WGS) entry which is preliminary data.</text>
</comment>
<dbReference type="AlphaFoldDB" id="A0A9X1FBV9"/>
<evidence type="ECO:0000313" key="2">
    <source>
        <dbReference type="Proteomes" id="UP001138894"/>
    </source>
</evidence>
<dbReference type="RefSeq" id="WP_218548029.1">
    <property type="nucleotide sequence ID" value="NZ_JAGSPD010000045.1"/>
</dbReference>
<protein>
    <submittedName>
        <fullName evidence="1">VCBS repeat-containing protein</fullName>
    </submittedName>
</protein>
<dbReference type="Pfam" id="PF13517">
    <property type="entry name" value="FG-GAP_3"/>
    <property type="match status" value="1"/>
</dbReference>
<proteinExistence type="predicted"/>
<dbReference type="Proteomes" id="UP001138894">
    <property type="component" value="Unassembled WGS sequence"/>
</dbReference>
<sequence length="200" mass="22140">MRTIQLLTIALLTILVSNCEESCEKCNENCPDESQRPCFTGNGNGATQEEAMNTAINDWEFKSGGNYEDAVCIKLNGCEQITNFFSCSFSARVCPPIINCVNGEVVKGYVSGDFNGDNKIDYAWVYAYANNKTTIHTFISDGTKFIYQGDNGWYSSNGTNGDAIKGVVSGDFNNDGYDDIAWVYYYTNNLTRIHTFLSDG</sequence>
<dbReference type="InterPro" id="IPR013517">
    <property type="entry name" value="FG-GAP"/>
</dbReference>
<name>A0A9X1FBV9_9FLAO</name>
<accession>A0A9X1FBV9</accession>
<dbReference type="EMBL" id="JAGSPD010000045">
    <property type="protein sequence ID" value="MBV7270756.1"/>
    <property type="molecule type" value="Genomic_DNA"/>
</dbReference>
<keyword evidence="2" id="KW-1185">Reference proteome</keyword>
<organism evidence="1 2">
    <name type="scientific">Winogradskyella luteola</name>
    <dbReference type="NCBI Taxonomy" id="2828330"/>
    <lineage>
        <taxon>Bacteria</taxon>
        <taxon>Pseudomonadati</taxon>
        <taxon>Bacteroidota</taxon>
        <taxon>Flavobacteriia</taxon>
        <taxon>Flavobacteriales</taxon>
        <taxon>Flavobacteriaceae</taxon>
        <taxon>Winogradskyella</taxon>
    </lineage>
</organism>
<reference evidence="1" key="1">
    <citation type="submission" date="2021-04" db="EMBL/GenBank/DDBJ databases">
        <authorList>
            <person name="Pira H."/>
            <person name="Risdian C."/>
            <person name="Wink J."/>
        </authorList>
    </citation>
    <scope>NUCLEOTIDE SEQUENCE</scope>
    <source>
        <strain evidence="1">WHY3</strain>
    </source>
</reference>
<evidence type="ECO:0000313" key="1">
    <source>
        <dbReference type="EMBL" id="MBV7270756.1"/>
    </source>
</evidence>
<gene>
    <name evidence="1" type="ORF">KCG49_16350</name>
</gene>
<feature type="non-terminal residue" evidence="1">
    <location>
        <position position="200"/>
    </location>
</feature>